<proteinExistence type="predicted"/>
<reference evidence="1" key="3">
    <citation type="submission" date="2022-06" db="UniProtKB">
        <authorList>
            <consortium name="EnsemblPlants"/>
        </authorList>
    </citation>
    <scope>IDENTIFICATION</scope>
</reference>
<evidence type="ECO:0000313" key="1">
    <source>
        <dbReference type="EnsemblPlants" id="TuG1812G0200002335.01.T02"/>
    </source>
</evidence>
<evidence type="ECO:0000313" key="2">
    <source>
        <dbReference type="Proteomes" id="UP000015106"/>
    </source>
</evidence>
<protein>
    <submittedName>
        <fullName evidence="1">Uncharacterized protein</fullName>
    </submittedName>
</protein>
<dbReference type="Gramene" id="TuG1812G0200002335.01.T02">
    <property type="protein sequence ID" value="TuG1812G0200002335.01.T02"/>
    <property type="gene ID" value="TuG1812G0200002335.01"/>
</dbReference>
<name>A0A8R7PCX1_TRIUA</name>
<reference evidence="2" key="1">
    <citation type="journal article" date="2013" name="Nature">
        <title>Draft genome of the wheat A-genome progenitor Triticum urartu.</title>
        <authorList>
            <person name="Ling H.Q."/>
            <person name="Zhao S."/>
            <person name="Liu D."/>
            <person name="Wang J."/>
            <person name="Sun H."/>
            <person name="Zhang C."/>
            <person name="Fan H."/>
            <person name="Li D."/>
            <person name="Dong L."/>
            <person name="Tao Y."/>
            <person name="Gao C."/>
            <person name="Wu H."/>
            <person name="Li Y."/>
            <person name="Cui Y."/>
            <person name="Guo X."/>
            <person name="Zheng S."/>
            <person name="Wang B."/>
            <person name="Yu K."/>
            <person name="Liang Q."/>
            <person name="Yang W."/>
            <person name="Lou X."/>
            <person name="Chen J."/>
            <person name="Feng M."/>
            <person name="Jian J."/>
            <person name="Zhang X."/>
            <person name="Luo G."/>
            <person name="Jiang Y."/>
            <person name="Liu J."/>
            <person name="Wang Z."/>
            <person name="Sha Y."/>
            <person name="Zhang B."/>
            <person name="Wu H."/>
            <person name="Tang D."/>
            <person name="Shen Q."/>
            <person name="Xue P."/>
            <person name="Zou S."/>
            <person name="Wang X."/>
            <person name="Liu X."/>
            <person name="Wang F."/>
            <person name="Yang Y."/>
            <person name="An X."/>
            <person name="Dong Z."/>
            <person name="Zhang K."/>
            <person name="Zhang X."/>
            <person name="Luo M.C."/>
            <person name="Dvorak J."/>
            <person name="Tong Y."/>
            <person name="Wang J."/>
            <person name="Yang H."/>
            <person name="Li Z."/>
            <person name="Wang D."/>
            <person name="Zhang A."/>
            <person name="Wang J."/>
        </authorList>
    </citation>
    <scope>NUCLEOTIDE SEQUENCE</scope>
    <source>
        <strain evidence="2">cv. G1812</strain>
    </source>
</reference>
<dbReference type="Proteomes" id="UP000015106">
    <property type="component" value="Chromosome 2"/>
</dbReference>
<accession>A0A8R7PCX1</accession>
<keyword evidence="2" id="KW-1185">Reference proteome</keyword>
<dbReference type="EnsemblPlants" id="TuG1812G0200002335.01.T02">
    <property type="protein sequence ID" value="TuG1812G0200002335.01.T02"/>
    <property type="gene ID" value="TuG1812G0200002335.01"/>
</dbReference>
<reference evidence="1" key="2">
    <citation type="submission" date="2018-03" db="EMBL/GenBank/DDBJ databases">
        <title>The Triticum urartu genome reveals the dynamic nature of wheat genome evolution.</title>
        <authorList>
            <person name="Ling H."/>
            <person name="Ma B."/>
            <person name="Shi X."/>
            <person name="Liu H."/>
            <person name="Dong L."/>
            <person name="Sun H."/>
            <person name="Cao Y."/>
            <person name="Gao Q."/>
            <person name="Zheng S."/>
            <person name="Li Y."/>
            <person name="Yu Y."/>
            <person name="Du H."/>
            <person name="Qi M."/>
            <person name="Li Y."/>
            <person name="Yu H."/>
            <person name="Cui Y."/>
            <person name="Wang N."/>
            <person name="Chen C."/>
            <person name="Wu H."/>
            <person name="Zhao Y."/>
            <person name="Zhang J."/>
            <person name="Li Y."/>
            <person name="Zhou W."/>
            <person name="Zhang B."/>
            <person name="Hu W."/>
            <person name="Eijk M."/>
            <person name="Tang J."/>
            <person name="Witsenboer H."/>
            <person name="Zhao S."/>
            <person name="Li Z."/>
            <person name="Zhang A."/>
            <person name="Wang D."/>
            <person name="Liang C."/>
        </authorList>
    </citation>
    <scope>NUCLEOTIDE SEQUENCE [LARGE SCALE GENOMIC DNA]</scope>
    <source>
        <strain evidence="1">cv. G1812</strain>
    </source>
</reference>
<dbReference type="AlphaFoldDB" id="A0A8R7PCX1"/>
<sequence length="70" mass="7701">PSWLIYSGRSTLRLPAARPVELDKEHPGLACVWSSEHLLPLTDSEVAQYMLGGIYGITYPSCSCNFDCIA</sequence>
<organism evidence="1 2">
    <name type="scientific">Triticum urartu</name>
    <name type="common">Red wild einkorn</name>
    <name type="synonym">Crithodium urartu</name>
    <dbReference type="NCBI Taxonomy" id="4572"/>
    <lineage>
        <taxon>Eukaryota</taxon>
        <taxon>Viridiplantae</taxon>
        <taxon>Streptophyta</taxon>
        <taxon>Embryophyta</taxon>
        <taxon>Tracheophyta</taxon>
        <taxon>Spermatophyta</taxon>
        <taxon>Magnoliopsida</taxon>
        <taxon>Liliopsida</taxon>
        <taxon>Poales</taxon>
        <taxon>Poaceae</taxon>
        <taxon>BOP clade</taxon>
        <taxon>Pooideae</taxon>
        <taxon>Triticodae</taxon>
        <taxon>Triticeae</taxon>
        <taxon>Triticinae</taxon>
        <taxon>Triticum</taxon>
    </lineage>
</organism>